<evidence type="ECO:0000256" key="8">
    <source>
        <dbReference type="ARBA" id="ARBA00022771"/>
    </source>
</evidence>
<protein>
    <recommendedName>
        <fullName evidence="4">RBR-type E3 ubiquitin transferase</fullName>
        <ecNumber evidence="4">2.3.2.31</ecNumber>
    </recommendedName>
</protein>
<feature type="region of interest" description="Disordered" evidence="11">
    <location>
        <begin position="499"/>
        <end position="523"/>
    </location>
</feature>
<feature type="domain" description="RING-type" evidence="12">
    <location>
        <begin position="114"/>
        <end position="327"/>
    </location>
</feature>
<keyword evidence="10" id="KW-0862">Zinc</keyword>
<evidence type="ECO:0000259" key="12">
    <source>
        <dbReference type="PROSITE" id="PS51873"/>
    </source>
</evidence>
<dbReference type="UniPathway" id="UPA00143"/>
<comment type="cofactor">
    <cofactor evidence="2">
        <name>Zn(2+)</name>
        <dbReference type="ChEBI" id="CHEBI:29105"/>
    </cofactor>
</comment>
<keyword evidence="8" id="KW-0863">Zinc-finger</keyword>
<evidence type="ECO:0000256" key="9">
    <source>
        <dbReference type="ARBA" id="ARBA00022786"/>
    </source>
</evidence>
<dbReference type="AlphaFoldDB" id="A0A1J3DY11"/>
<comment type="catalytic activity">
    <reaction evidence="1">
        <text>[E2 ubiquitin-conjugating enzyme]-S-ubiquitinyl-L-cysteine + [acceptor protein]-L-lysine = [E2 ubiquitin-conjugating enzyme]-L-cysteine + [acceptor protein]-N(6)-ubiquitinyl-L-lysine.</text>
        <dbReference type="EC" id="2.3.2.31"/>
    </reaction>
</comment>
<dbReference type="SUPFAM" id="SSF57850">
    <property type="entry name" value="RING/U-box"/>
    <property type="match status" value="3"/>
</dbReference>
<proteinExistence type="predicted"/>
<organism evidence="13">
    <name type="scientific">Noccaea caerulescens</name>
    <name type="common">Alpine penny-cress</name>
    <name type="synonym">Thlaspi caerulescens</name>
    <dbReference type="NCBI Taxonomy" id="107243"/>
    <lineage>
        <taxon>Eukaryota</taxon>
        <taxon>Viridiplantae</taxon>
        <taxon>Streptophyta</taxon>
        <taxon>Embryophyta</taxon>
        <taxon>Tracheophyta</taxon>
        <taxon>Spermatophyta</taxon>
        <taxon>Magnoliopsida</taxon>
        <taxon>eudicotyledons</taxon>
        <taxon>Gunneridae</taxon>
        <taxon>Pentapetalae</taxon>
        <taxon>rosids</taxon>
        <taxon>malvids</taxon>
        <taxon>Brassicales</taxon>
        <taxon>Brassicaceae</taxon>
        <taxon>Coluteocarpeae</taxon>
        <taxon>Noccaea</taxon>
    </lineage>
</organism>
<feature type="compositionally biased region" description="Polar residues" evidence="11">
    <location>
        <begin position="500"/>
        <end position="514"/>
    </location>
</feature>
<dbReference type="PANTHER" id="PTHR11685">
    <property type="entry name" value="RBR FAMILY RING FINGER AND IBR DOMAIN-CONTAINING"/>
    <property type="match status" value="1"/>
</dbReference>
<evidence type="ECO:0000256" key="7">
    <source>
        <dbReference type="ARBA" id="ARBA00022737"/>
    </source>
</evidence>
<dbReference type="Gene3D" id="1.20.120.1750">
    <property type="match status" value="1"/>
</dbReference>
<dbReference type="InterPro" id="IPR013083">
    <property type="entry name" value="Znf_RING/FYVE/PHD"/>
</dbReference>
<evidence type="ECO:0000256" key="3">
    <source>
        <dbReference type="ARBA" id="ARBA00004906"/>
    </source>
</evidence>
<keyword evidence="5" id="KW-0808">Transferase</keyword>
<evidence type="ECO:0000256" key="1">
    <source>
        <dbReference type="ARBA" id="ARBA00001798"/>
    </source>
</evidence>
<dbReference type="CDD" id="cd20346">
    <property type="entry name" value="BRcat_RBR_ANKIB1"/>
    <property type="match status" value="1"/>
</dbReference>
<evidence type="ECO:0000256" key="11">
    <source>
        <dbReference type="SAM" id="MobiDB-lite"/>
    </source>
</evidence>
<gene>
    <name evidence="13" type="ORF">GA_TR8241_c0_g1_i1_g.26678</name>
</gene>
<dbReference type="GO" id="GO:0016567">
    <property type="term" value="P:protein ubiquitination"/>
    <property type="evidence" value="ECO:0007669"/>
    <property type="project" value="UniProtKB-UniPathway"/>
</dbReference>
<dbReference type="EMBL" id="GEVI01007533">
    <property type="protein sequence ID" value="JAU24787.1"/>
    <property type="molecule type" value="Transcribed_RNA"/>
</dbReference>
<sequence length="523" mass="60512">MDISEIIRMDKLDIGSEEEWYDAPEEDDQTETFVEQSYITVLAEEDIRRRMENDIKSLSDIFSITEAEATLLLPLFRRLSRVSEFHEEWFDNAKRVRERVGLFYRPPDQPSDDKEFFCGVCLESHLLERSASVSCGHRVCTCCWTRHINKIIGESPPAEINVWLVCPYKDCPASVGRDMIERFASEEVKSKYGRYLLRSYVEESKTMKWCPASGCSFAIDRGSRSGNSDVSCLCLLRFCWNCSEEAHSPVDCRSAAKWLAMNTFHNQISIWVLANTVPCPNCKRRIEENQDCSLKMTCLPPCNHDFCWHCRKDWTEHGEETGCSLYMCNLVPVSCGETDFQKMAESAAYRYRDCYKYWTSNESLMQQAKAYLKRLHTDLIPHLSNIQLATVPQLQFIAEAWSQIMECRRVLKWTNAYEYYLRDDEVEKQAFLKHKQVNAEIPLKKLCHYAENKLQTFLDAEEPSEDFTKFSIKLPRLTSITRNHYESLVTDLEDGLTNVVPASSSQRPPQSEDASGSGLDHDD</sequence>
<dbReference type="SMART" id="SM00647">
    <property type="entry name" value="IBR"/>
    <property type="match status" value="2"/>
</dbReference>
<keyword evidence="9" id="KW-0833">Ubl conjugation pathway</keyword>
<evidence type="ECO:0000256" key="2">
    <source>
        <dbReference type="ARBA" id="ARBA00001947"/>
    </source>
</evidence>
<name>A0A1J3DY11_NOCCA</name>
<accession>A0A1J3DY11</accession>
<dbReference type="Pfam" id="PF22191">
    <property type="entry name" value="IBR_1"/>
    <property type="match status" value="1"/>
</dbReference>
<evidence type="ECO:0000313" key="13">
    <source>
        <dbReference type="EMBL" id="JAU24787.1"/>
    </source>
</evidence>
<dbReference type="InterPro" id="IPR002867">
    <property type="entry name" value="IBR_dom"/>
</dbReference>
<evidence type="ECO:0000256" key="10">
    <source>
        <dbReference type="ARBA" id="ARBA00022833"/>
    </source>
</evidence>
<dbReference type="GO" id="GO:0008270">
    <property type="term" value="F:zinc ion binding"/>
    <property type="evidence" value="ECO:0007669"/>
    <property type="project" value="UniProtKB-KW"/>
</dbReference>
<keyword evidence="6" id="KW-0479">Metal-binding</keyword>
<comment type="pathway">
    <text evidence="3">Protein modification; protein ubiquitination.</text>
</comment>
<keyword evidence="7" id="KW-0677">Repeat</keyword>
<dbReference type="Gene3D" id="3.30.40.10">
    <property type="entry name" value="Zinc/RING finger domain, C3HC4 (zinc finger)"/>
    <property type="match status" value="1"/>
</dbReference>
<dbReference type="InterPro" id="IPR031127">
    <property type="entry name" value="E3_UB_ligase_RBR"/>
</dbReference>
<reference evidence="13" key="1">
    <citation type="submission" date="2016-07" db="EMBL/GenBank/DDBJ databases">
        <title>De novo transcriptome assembly of four accessions of the metal hyperaccumulator plant Noccaea caerulescens.</title>
        <authorList>
            <person name="Blande D."/>
            <person name="Halimaa P."/>
            <person name="Tervahauta A.I."/>
            <person name="Aarts M.G."/>
            <person name="Karenlampi S.O."/>
        </authorList>
    </citation>
    <scope>NUCLEOTIDE SEQUENCE</scope>
</reference>
<dbReference type="InterPro" id="IPR044066">
    <property type="entry name" value="TRIAD_supradom"/>
</dbReference>
<dbReference type="GO" id="GO:0061630">
    <property type="term" value="F:ubiquitin protein ligase activity"/>
    <property type="evidence" value="ECO:0007669"/>
    <property type="project" value="UniProtKB-EC"/>
</dbReference>
<evidence type="ECO:0000256" key="6">
    <source>
        <dbReference type="ARBA" id="ARBA00022723"/>
    </source>
</evidence>
<dbReference type="EC" id="2.3.2.31" evidence="4"/>
<evidence type="ECO:0000256" key="4">
    <source>
        <dbReference type="ARBA" id="ARBA00012251"/>
    </source>
</evidence>
<evidence type="ECO:0000256" key="5">
    <source>
        <dbReference type="ARBA" id="ARBA00022679"/>
    </source>
</evidence>
<dbReference type="PROSITE" id="PS51873">
    <property type="entry name" value="TRIAD"/>
    <property type="match status" value="1"/>
</dbReference>
<dbReference type="Pfam" id="PF01485">
    <property type="entry name" value="IBR"/>
    <property type="match status" value="1"/>
</dbReference>